<keyword evidence="2" id="KW-1185">Reference proteome</keyword>
<evidence type="ECO:0000313" key="2">
    <source>
        <dbReference type="Proteomes" id="UP000598426"/>
    </source>
</evidence>
<evidence type="ECO:0000313" key="1">
    <source>
        <dbReference type="EMBL" id="MBD3941685.1"/>
    </source>
</evidence>
<dbReference type="RefSeq" id="WP_191171298.1">
    <property type="nucleotide sequence ID" value="NZ_JACXZS010000004.1"/>
</dbReference>
<organism evidence="1 2">
    <name type="scientific">Microbacterium helvum</name>
    <dbReference type="NCBI Taxonomy" id="2773713"/>
    <lineage>
        <taxon>Bacteria</taxon>
        <taxon>Bacillati</taxon>
        <taxon>Actinomycetota</taxon>
        <taxon>Actinomycetes</taxon>
        <taxon>Micrococcales</taxon>
        <taxon>Microbacteriaceae</taxon>
        <taxon>Microbacterium</taxon>
    </lineage>
</organism>
<gene>
    <name evidence="1" type="ORF">IF188_08260</name>
</gene>
<protein>
    <submittedName>
        <fullName evidence="1">Uncharacterized protein</fullName>
    </submittedName>
</protein>
<name>A0ABR8NLZ7_9MICO</name>
<proteinExistence type="predicted"/>
<comment type="caution">
    <text evidence="1">The sequence shown here is derived from an EMBL/GenBank/DDBJ whole genome shotgun (WGS) entry which is preliminary data.</text>
</comment>
<dbReference type="Proteomes" id="UP000598426">
    <property type="component" value="Unassembled WGS sequence"/>
</dbReference>
<reference evidence="1 2" key="1">
    <citation type="submission" date="2020-09" db="EMBL/GenBank/DDBJ databases">
        <title>Isolation and identification of active actinomycetes.</title>
        <authorList>
            <person name="Li X."/>
        </authorList>
    </citation>
    <scope>NUCLEOTIDE SEQUENCE [LARGE SCALE GENOMIC DNA]</scope>
    <source>
        <strain evidence="1 2">NEAU-LLC</strain>
    </source>
</reference>
<sequence length="134" mass="13925">MNAADAVWAAAGDLDLVPTDDLFADMPEPARSWMLAWARTPHEGCEHAQGQVLYAIAGARRALCASCAAENRIDLITSHCGRCGALTGAQADPGSLFAAFALAADEVPGGLLCFAAVCSRCLTNDTTTDEGTRP</sequence>
<dbReference type="EMBL" id="JACXZS010000004">
    <property type="protein sequence ID" value="MBD3941685.1"/>
    <property type="molecule type" value="Genomic_DNA"/>
</dbReference>
<accession>A0ABR8NLZ7</accession>